<keyword evidence="3" id="KW-0346">Stress response</keyword>
<proteinExistence type="predicted"/>
<accession>A0A1T4NWF7</accession>
<evidence type="ECO:0000256" key="1">
    <source>
        <dbReference type="ARBA" id="ARBA00023186"/>
    </source>
</evidence>
<dbReference type="GO" id="GO:0051087">
    <property type="term" value="F:protein-folding chaperone binding"/>
    <property type="evidence" value="ECO:0007669"/>
    <property type="project" value="InterPro"/>
</dbReference>
<dbReference type="GO" id="GO:0000774">
    <property type="term" value="F:adenyl-nucleotide exchange factor activity"/>
    <property type="evidence" value="ECO:0007669"/>
    <property type="project" value="InterPro"/>
</dbReference>
<protein>
    <submittedName>
        <fullName evidence="3">Molecular chaperone GrpE (Heat shock protein)</fullName>
    </submittedName>
</protein>
<dbReference type="EMBL" id="FUWX01000012">
    <property type="protein sequence ID" value="SJZ83561.1"/>
    <property type="molecule type" value="Genomic_DNA"/>
</dbReference>
<dbReference type="InterPro" id="IPR000740">
    <property type="entry name" value="GrpE"/>
</dbReference>
<dbReference type="Gene3D" id="2.30.22.10">
    <property type="entry name" value="Head domain of nucleotide exchange factor GrpE"/>
    <property type="match status" value="1"/>
</dbReference>
<dbReference type="RefSeq" id="WP_078694160.1">
    <property type="nucleotide sequence ID" value="NZ_FUWX01000012.1"/>
</dbReference>
<feature type="coiled-coil region" evidence="2">
    <location>
        <begin position="48"/>
        <end position="89"/>
    </location>
</feature>
<evidence type="ECO:0000313" key="3">
    <source>
        <dbReference type="EMBL" id="SJZ83561.1"/>
    </source>
</evidence>
<evidence type="ECO:0000313" key="4">
    <source>
        <dbReference type="Proteomes" id="UP000191153"/>
    </source>
</evidence>
<gene>
    <name evidence="3" type="ORF">SAMN02745174_01686</name>
</gene>
<evidence type="ECO:0000256" key="2">
    <source>
        <dbReference type="SAM" id="Coils"/>
    </source>
</evidence>
<dbReference type="AlphaFoldDB" id="A0A1T4NWF7"/>
<dbReference type="STRING" id="180163.SAMN02745174_01686"/>
<keyword evidence="1" id="KW-0143">Chaperone</keyword>
<organism evidence="3 4">
    <name type="scientific">Cetobacterium ceti</name>
    <dbReference type="NCBI Taxonomy" id="180163"/>
    <lineage>
        <taxon>Bacteria</taxon>
        <taxon>Fusobacteriati</taxon>
        <taxon>Fusobacteriota</taxon>
        <taxon>Fusobacteriia</taxon>
        <taxon>Fusobacteriales</taxon>
        <taxon>Fusobacteriaceae</taxon>
        <taxon>Cetobacterium</taxon>
    </lineage>
</organism>
<name>A0A1T4NWF7_9FUSO</name>
<dbReference type="SUPFAM" id="SSF51064">
    <property type="entry name" value="Head domain of nucleotide exchange factor GrpE"/>
    <property type="match status" value="1"/>
</dbReference>
<dbReference type="Pfam" id="PF01025">
    <property type="entry name" value="GrpE"/>
    <property type="match status" value="1"/>
</dbReference>
<dbReference type="GO" id="GO:0006457">
    <property type="term" value="P:protein folding"/>
    <property type="evidence" value="ECO:0007669"/>
    <property type="project" value="InterPro"/>
</dbReference>
<reference evidence="3 4" key="1">
    <citation type="submission" date="2017-02" db="EMBL/GenBank/DDBJ databases">
        <authorList>
            <person name="Peterson S.W."/>
        </authorList>
    </citation>
    <scope>NUCLEOTIDE SEQUENCE [LARGE SCALE GENOMIC DNA]</scope>
    <source>
        <strain evidence="3 4">ATCC 700028</strain>
    </source>
</reference>
<keyword evidence="4" id="KW-1185">Reference proteome</keyword>
<dbReference type="GO" id="GO:0042803">
    <property type="term" value="F:protein homodimerization activity"/>
    <property type="evidence" value="ECO:0007669"/>
    <property type="project" value="InterPro"/>
</dbReference>
<dbReference type="InterPro" id="IPR009012">
    <property type="entry name" value="GrpE_head"/>
</dbReference>
<dbReference type="Proteomes" id="UP000191153">
    <property type="component" value="Unassembled WGS sequence"/>
</dbReference>
<keyword evidence="2" id="KW-0175">Coiled coil</keyword>
<sequence>MDFQKELLKFKEKKFPEEMQENASERNSDSNDINQVENSLKIEIRKSSLILQNKLDNLQKEILNLNLENEELKKQIFRLNRELGKMNNLLFESIDIYMPLNILMKESRDKEIIQLMKKKLEGLLRKNNLEETAKIGEAFNHNYHEILNEELEKKENYIIKEIISQGYIKDGKTIRIAKVVVN</sequence>